<reference evidence="2" key="1">
    <citation type="journal article" date="2022" name="Mol. Ecol. Resour.">
        <title>The genomes of chicory, endive, great burdock and yacon provide insights into Asteraceae palaeo-polyploidization history and plant inulin production.</title>
        <authorList>
            <person name="Fan W."/>
            <person name="Wang S."/>
            <person name="Wang H."/>
            <person name="Wang A."/>
            <person name="Jiang F."/>
            <person name="Liu H."/>
            <person name="Zhao H."/>
            <person name="Xu D."/>
            <person name="Zhang Y."/>
        </authorList>
    </citation>
    <scope>NUCLEOTIDE SEQUENCE [LARGE SCALE GENOMIC DNA]</scope>
    <source>
        <strain evidence="2">cv. Yunnan</strain>
    </source>
</reference>
<comment type="caution">
    <text evidence="1">The sequence shown here is derived from an EMBL/GenBank/DDBJ whole genome shotgun (WGS) entry which is preliminary data.</text>
</comment>
<sequence>MAGGSSSSGGDLSRVSCDYTTFRVDLILLNQIRPFRVSDLTEFLVLTDEVGLRSLVKFSRLRFYNLYVKPYPECEKIYGRFVDVKVGHRHPEGLWKLFKPPKYSDSKEYLKNIRFFMEQLR</sequence>
<reference evidence="1 2" key="2">
    <citation type="journal article" date="2022" name="Mol. Ecol. Resour.">
        <title>The genomes of chicory, endive, great burdock and yacon provide insights into Asteraceae paleo-polyploidization history and plant inulin production.</title>
        <authorList>
            <person name="Fan W."/>
            <person name="Wang S."/>
            <person name="Wang H."/>
            <person name="Wang A."/>
            <person name="Jiang F."/>
            <person name="Liu H."/>
            <person name="Zhao H."/>
            <person name="Xu D."/>
            <person name="Zhang Y."/>
        </authorList>
    </citation>
    <scope>NUCLEOTIDE SEQUENCE [LARGE SCALE GENOMIC DNA]</scope>
    <source>
        <strain evidence="2">cv. Yunnan</strain>
        <tissue evidence="1">Leaves</tissue>
    </source>
</reference>
<accession>A0ACB9IZY2</accession>
<evidence type="ECO:0000313" key="2">
    <source>
        <dbReference type="Proteomes" id="UP001056120"/>
    </source>
</evidence>
<name>A0ACB9IZY2_9ASTR</name>
<keyword evidence="2" id="KW-1185">Reference proteome</keyword>
<protein>
    <submittedName>
        <fullName evidence="1">Uncharacterized protein</fullName>
    </submittedName>
</protein>
<dbReference type="Proteomes" id="UP001056120">
    <property type="component" value="Linkage Group LG06"/>
</dbReference>
<gene>
    <name evidence="1" type="ORF">L1987_18327</name>
</gene>
<organism evidence="1 2">
    <name type="scientific">Smallanthus sonchifolius</name>
    <dbReference type="NCBI Taxonomy" id="185202"/>
    <lineage>
        <taxon>Eukaryota</taxon>
        <taxon>Viridiplantae</taxon>
        <taxon>Streptophyta</taxon>
        <taxon>Embryophyta</taxon>
        <taxon>Tracheophyta</taxon>
        <taxon>Spermatophyta</taxon>
        <taxon>Magnoliopsida</taxon>
        <taxon>eudicotyledons</taxon>
        <taxon>Gunneridae</taxon>
        <taxon>Pentapetalae</taxon>
        <taxon>asterids</taxon>
        <taxon>campanulids</taxon>
        <taxon>Asterales</taxon>
        <taxon>Asteraceae</taxon>
        <taxon>Asteroideae</taxon>
        <taxon>Heliantheae alliance</taxon>
        <taxon>Millerieae</taxon>
        <taxon>Smallanthus</taxon>
    </lineage>
</organism>
<proteinExistence type="predicted"/>
<evidence type="ECO:0000313" key="1">
    <source>
        <dbReference type="EMBL" id="KAI3813599.1"/>
    </source>
</evidence>
<dbReference type="EMBL" id="CM042023">
    <property type="protein sequence ID" value="KAI3813599.1"/>
    <property type="molecule type" value="Genomic_DNA"/>
</dbReference>